<dbReference type="EMBL" id="JAWWNJ010000077">
    <property type="protein sequence ID" value="KAK7005705.1"/>
    <property type="molecule type" value="Genomic_DNA"/>
</dbReference>
<sequence length="426" mass="47574">MTTPYNFGPIPSPQPRTLDVPLTHPFPSSYPSSSDPPSSPSPLNYAHSSPPPLPTSSVPPPPQTPAVLSPVFIDTIAREFCLEQKQTQMLHTFVGFGSLDAGLSFPDMATRVVLLAAQFGDAAERRRKEKMEEQEKTDHRAMWRDLQVRLEETFTFTRQQKTHIRGVVQDVIYEGSRTKFLKLHVDVWDAVERRKKELSLDNIFGVPGREKILGQLIKRQCSSVRNSWRTDLIASIKPKKFTSLADFVYNSANKYRMGGGGGELPQIYTIHAVLLRRFVFDNPTLITAASAEEEDTEEPEDSDVDYEEAEGRRSRKKAKTGKIPKSASFWGGVDRWFKEEVDKRGSTLTGSKWKSYVDQLMKDDQAKFKGILPGSVVVEERSPLLEACGAEQPIQQTPGLGSGVFRSSGQMLESMIQGSGGYSSTR</sequence>
<dbReference type="AlphaFoldDB" id="A0AAW0A2Y0"/>
<feature type="region of interest" description="Disordered" evidence="1">
    <location>
        <begin position="289"/>
        <end position="319"/>
    </location>
</feature>
<accession>A0AAW0A2Y0</accession>
<feature type="region of interest" description="Disordered" evidence="1">
    <location>
        <begin position="1"/>
        <end position="62"/>
    </location>
</feature>
<dbReference type="EMBL" id="JAWWNJ010000077">
    <property type="protein sequence ID" value="KAK7005931.1"/>
    <property type="molecule type" value="Genomic_DNA"/>
</dbReference>
<dbReference type="EMBL" id="JAWWNJ010000064">
    <property type="protein sequence ID" value="KAK7012677.1"/>
    <property type="molecule type" value="Genomic_DNA"/>
</dbReference>
<evidence type="ECO:0000313" key="3">
    <source>
        <dbReference type="EMBL" id="KAK7005705.1"/>
    </source>
</evidence>
<protein>
    <submittedName>
        <fullName evidence="2">Uncharacterized protein</fullName>
    </submittedName>
</protein>
<evidence type="ECO:0000313" key="2">
    <source>
        <dbReference type="EMBL" id="KAK6997384.1"/>
    </source>
</evidence>
<keyword evidence="9" id="KW-1185">Reference proteome</keyword>
<dbReference type="EMBL" id="JAWWNJ010000044">
    <property type="protein sequence ID" value="KAK7019305.1"/>
    <property type="molecule type" value="Genomic_DNA"/>
</dbReference>
<evidence type="ECO:0000256" key="1">
    <source>
        <dbReference type="SAM" id="MobiDB-lite"/>
    </source>
</evidence>
<evidence type="ECO:0000313" key="6">
    <source>
        <dbReference type="EMBL" id="KAK7019305.1"/>
    </source>
</evidence>
<dbReference type="EMBL" id="JAWWNJ010000091">
    <property type="protein sequence ID" value="KAK6997384.1"/>
    <property type="molecule type" value="Genomic_DNA"/>
</dbReference>
<feature type="compositionally biased region" description="Acidic residues" evidence="1">
    <location>
        <begin position="291"/>
        <end position="308"/>
    </location>
</feature>
<evidence type="ECO:0000313" key="5">
    <source>
        <dbReference type="EMBL" id="KAK7012677.1"/>
    </source>
</evidence>
<organism evidence="2 9">
    <name type="scientific">Favolaschia claudopus</name>
    <dbReference type="NCBI Taxonomy" id="2862362"/>
    <lineage>
        <taxon>Eukaryota</taxon>
        <taxon>Fungi</taxon>
        <taxon>Dikarya</taxon>
        <taxon>Basidiomycota</taxon>
        <taxon>Agaricomycotina</taxon>
        <taxon>Agaricomycetes</taxon>
        <taxon>Agaricomycetidae</taxon>
        <taxon>Agaricales</taxon>
        <taxon>Marasmiineae</taxon>
        <taxon>Mycenaceae</taxon>
        <taxon>Favolaschia</taxon>
    </lineage>
</organism>
<feature type="compositionally biased region" description="Low complexity" evidence="1">
    <location>
        <begin position="25"/>
        <end position="36"/>
    </location>
</feature>
<evidence type="ECO:0000313" key="4">
    <source>
        <dbReference type="EMBL" id="KAK7005931.1"/>
    </source>
</evidence>
<evidence type="ECO:0000313" key="8">
    <source>
        <dbReference type="EMBL" id="KAK7063777.1"/>
    </source>
</evidence>
<feature type="compositionally biased region" description="Pro residues" evidence="1">
    <location>
        <begin position="49"/>
        <end position="62"/>
    </location>
</feature>
<evidence type="ECO:0000313" key="9">
    <source>
        <dbReference type="Proteomes" id="UP001362999"/>
    </source>
</evidence>
<evidence type="ECO:0000313" key="7">
    <source>
        <dbReference type="EMBL" id="KAK7061851.1"/>
    </source>
</evidence>
<dbReference type="Proteomes" id="UP001362999">
    <property type="component" value="Unassembled WGS sequence"/>
</dbReference>
<name>A0AAW0A2Y0_9AGAR</name>
<gene>
    <name evidence="8" type="ORF">R3P38DRAFT_2820290</name>
    <name evidence="7" type="ORF">R3P38DRAFT_2831930</name>
    <name evidence="6" type="ORF">R3P38DRAFT_2976726</name>
    <name evidence="5" type="ORF">R3P38DRAFT_3017370</name>
    <name evidence="3" type="ORF">R3P38DRAFT_3039110</name>
    <name evidence="4" type="ORF">R3P38DRAFT_3040427</name>
    <name evidence="2" type="ORF">R3P38DRAFT_3060327</name>
</gene>
<reference evidence="2 9" key="1">
    <citation type="journal article" date="2024" name="J Genomics">
        <title>Draft genome sequencing and assembly of Favolaschia claudopus CIRM-BRFM 2984 isolated from oak limbs.</title>
        <authorList>
            <person name="Navarro D."/>
            <person name="Drula E."/>
            <person name="Chaduli D."/>
            <person name="Cazenave R."/>
            <person name="Ahrendt S."/>
            <person name="Wang J."/>
            <person name="Lipzen A."/>
            <person name="Daum C."/>
            <person name="Barry K."/>
            <person name="Grigoriev I.V."/>
            <person name="Favel A."/>
            <person name="Rosso M.N."/>
            <person name="Martin F."/>
        </authorList>
    </citation>
    <scope>NUCLEOTIDE SEQUENCE [LARGE SCALE GENOMIC DNA]</scope>
    <source>
        <strain evidence="2 9">CIRM-BRFM 2984</strain>
    </source>
</reference>
<comment type="caution">
    <text evidence="2">The sequence shown here is derived from an EMBL/GenBank/DDBJ whole genome shotgun (WGS) entry which is preliminary data.</text>
</comment>
<dbReference type="EMBL" id="JAWWNJ010000002">
    <property type="protein sequence ID" value="KAK7061851.1"/>
    <property type="molecule type" value="Genomic_DNA"/>
</dbReference>
<proteinExistence type="predicted"/>
<dbReference type="EMBL" id="JAWWNJ010000001">
    <property type="protein sequence ID" value="KAK7063777.1"/>
    <property type="molecule type" value="Genomic_DNA"/>
</dbReference>